<organism evidence="1 2">
    <name type="scientific">Lithospermum erythrorhizon</name>
    <name type="common">Purple gromwell</name>
    <name type="synonym">Lithospermum officinale var. erythrorhizon</name>
    <dbReference type="NCBI Taxonomy" id="34254"/>
    <lineage>
        <taxon>Eukaryota</taxon>
        <taxon>Viridiplantae</taxon>
        <taxon>Streptophyta</taxon>
        <taxon>Embryophyta</taxon>
        <taxon>Tracheophyta</taxon>
        <taxon>Spermatophyta</taxon>
        <taxon>Magnoliopsida</taxon>
        <taxon>eudicotyledons</taxon>
        <taxon>Gunneridae</taxon>
        <taxon>Pentapetalae</taxon>
        <taxon>asterids</taxon>
        <taxon>lamiids</taxon>
        <taxon>Boraginales</taxon>
        <taxon>Boraginaceae</taxon>
        <taxon>Boraginoideae</taxon>
        <taxon>Lithospermeae</taxon>
        <taxon>Lithospermum</taxon>
    </lineage>
</organism>
<protein>
    <submittedName>
        <fullName evidence="1">Uncharacterized protein</fullName>
    </submittedName>
</protein>
<dbReference type="EMBL" id="BAABME010008881">
    <property type="protein sequence ID" value="GAA0174047.1"/>
    <property type="molecule type" value="Genomic_DNA"/>
</dbReference>
<sequence length="164" mass="19038">MVRKSCGGQVVGHKNHQSEVLLANLGEAPFSLVYGVEAVLPTEVGLHLWQYGFDEEQNDQRLMELLNFTDEVRDKALYQMLKYKQLLAHSYNQRVKNRQFLVGDLVLRLFSASHPREQSKLRPKWEGPYCIKQILGPKTYELEDLSGKPISRTWHATKLCKYYV</sequence>
<accession>A0AAV3RG94</accession>
<proteinExistence type="predicted"/>
<dbReference type="AlphaFoldDB" id="A0AAV3RG94"/>
<name>A0AAV3RG94_LITER</name>
<dbReference type="PANTHER" id="PTHR48475">
    <property type="entry name" value="RIBONUCLEASE H"/>
    <property type="match status" value="1"/>
</dbReference>
<keyword evidence="2" id="KW-1185">Reference proteome</keyword>
<reference evidence="1 2" key="1">
    <citation type="submission" date="2024-01" db="EMBL/GenBank/DDBJ databases">
        <title>The complete chloroplast genome sequence of Lithospermum erythrorhizon: insights into the phylogenetic relationship among Boraginaceae species and the maternal lineages of purple gromwells.</title>
        <authorList>
            <person name="Okada T."/>
            <person name="Watanabe K."/>
        </authorList>
    </citation>
    <scope>NUCLEOTIDE SEQUENCE [LARGE SCALE GENOMIC DNA]</scope>
</reference>
<comment type="caution">
    <text evidence="1">The sequence shown here is derived from an EMBL/GenBank/DDBJ whole genome shotgun (WGS) entry which is preliminary data.</text>
</comment>
<gene>
    <name evidence="1" type="ORF">LIER_27518</name>
</gene>
<dbReference type="Proteomes" id="UP001454036">
    <property type="component" value="Unassembled WGS sequence"/>
</dbReference>
<evidence type="ECO:0000313" key="1">
    <source>
        <dbReference type="EMBL" id="GAA0174047.1"/>
    </source>
</evidence>
<evidence type="ECO:0000313" key="2">
    <source>
        <dbReference type="Proteomes" id="UP001454036"/>
    </source>
</evidence>
<dbReference type="PANTHER" id="PTHR48475:SF2">
    <property type="entry name" value="RIBONUCLEASE H"/>
    <property type="match status" value="1"/>
</dbReference>